<reference evidence="2 3" key="1">
    <citation type="submission" date="2023-07" db="EMBL/GenBank/DDBJ databases">
        <title>Sorghum-associated microbial communities from plants grown in Nebraska, USA.</title>
        <authorList>
            <person name="Schachtman D."/>
        </authorList>
    </citation>
    <scope>NUCLEOTIDE SEQUENCE [LARGE SCALE GENOMIC DNA]</scope>
    <source>
        <strain evidence="2 3">DS1307</strain>
    </source>
</reference>
<keyword evidence="1" id="KW-0472">Membrane</keyword>
<evidence type="ECO:0000313" key="3">
    <source>
        <dbReference type="Proteomes" id="UP001241472"/>
    </source>
</evidence>
<keyword evidence="1" id="KW-0812">Transmembrane</keyword>
<keyword evidence="3" id="KW-1185">Reference proteome</keyword>
<accession>A0ABT9PXV8</accession>
<comment type="caution">
    <text evidence="2">The sequence shown here is derived from an EMBL/GenBank/DDBJ whole genome shotgun (WGS) entry which is preliminary data.</text>
</comment>
<protein>
    <submittedName>
        <fullName evidence="2">Uncharacterized protein</fullName>
    </submittedName>
</protein>
<name>A0ABT9PXV8_9HYPH</name>
<evidence type="ECO:0000256" key="1">
    <source>
        <dbReference type="SAM" id="Phobius"/>
    </source>
</evidence>
<dbReference type="RefSeq" id="WP_306837504.1">
    <property type="nucleotide sequence ID" value="NZ_JAUSRF010000013.1"/>
</dbReference>
<dbReference type="EMBL" id="JAUSRF010000013">
    <property type="protein sequence ID" value="MDP9839045.1"/>
    <property type="molecule type" value="Genomic_DNA"/>
</dbReference>
<sequence length="254" mass="27689">MAFGKRGVSELERPIDGHRAVRRGDWSLSRGDVGLALCTALAVFTGVYLFAGDAVRAYGPATMEADPVMAFGYEPGQFERSYGQTRFTADNPMAMMLTMTVTSEGVDQVDSALQENCLQRLNGNAARYAQENGMVPLNTQTGARFLVCSLQVYKGRLCEAPYRTRIIAQLEEFVRAQRAGVVSVAENVRRGETTTDLAVIKTGRMPVQVVPAILGEQLRALSELSLISRADFQDDAPEELKPYLVAETGPSPCV</sequence>
<dbReference type="Proteomes" id="UP001241472">
    <property type="component" value="Unassembled WGS sequence"/>
</dbReference>
<evidence type="ECO:0000313" key="2">
    <source>
        <dbReference type="EMBL" id="MDP9839045.1"/>
    </source>
</evidence>
<proteinExistence type="predicted"/>
<organism evidence="2 3">
    <name type="scientific">Neorhizobium huautlense</name>
    <dbReference type="NCBI Taxonomy" id="67774"/>
    <lineage>
        <taxon>Bacteria</taxon>
        <taxon>Pseudomonadati</taxon>
        <taxon>Pseudomonadota</taxon>
        <taxon>Alphaproteobacteria</taxon>
        <taxon>Hyphomicrobiales</taxon>
        <taxon>Rhizobiaceae</taxon>
        <taxon>Rhizobium/Agrobacterium group</taxon>
        <taxon>Neorhizobium</taxon>
    </lineage>
</organism>
<gene>
    <name evidence="2" type="ORF">J2T09_003820</name>
</gene>
<feature type="transmembrane region" description="Helical" evidence="1">
    <location>
        <begin position="33"/>
        <end position="51"/>
    </location>
</feature>
<keyword evidence="1" id="KW-1133">Transmembrane helix</keyword>